<reference evidence="2" key="1">
    <citation type="submission" date="2022-11" db="UniProtKB">
        <authorList>
            <consortium name="WormBaseParasite"/>
        </authorList>
    </citation>
    <scope>IDENTIFICATION</scope>
</reference>
<evidence type="ECO:0000313" key="2">
    <source>
        <dbReference type="WBParaSite" id="PS1159_v2.g19934.t1"/>
    </source>
</evidence>
<dbReference type="Proteomes" id="UP000887580">
    <property type="component" value="Unplaced"/>
</dbReference>
<protein>
    <submittedName>
        <fullName evidence="2">G-protein coupled receptors family 1 profile domain-containing protein</fullName>
    </submittedName>
</protein>
<evidence type="ECO:0000313" key="1">
    <source>
        <dbReference type="Proteomes" id="UP000887580"/>
    </source>
</evidence>
<dbReference type="WBParaSite" id="PS1159_v2.g19934.t1">
    <property type="protein sequence ID" value="PS1159_v2.g19934.t1"/>
    <property type="gene ID" value="PS1159_v2.g19934"/>
</dbReference>
<organism evidence="1 2">
    <name type="scientific">Panagrolaimus sp. PS1159</name>
    <dbReference type="NCBI Taxonomy" id="55785"/>
    <lineage>
        <taxon>Eukaryota</taxon>
        <taxon>Metazoa</taxon>
        <taxon>Ecdysozoa</taxon>
        <taxon>Nematoda</taxon>
        <taxon>Chromadorea</taxon>
        <taxon>Rhabditida</taxon>
        <taxon>Tylenchina</taxon>
        <taxon>Panagrolaimomorpha</taxon>
        <taxon>Panagrolaimoidea</taxon>
        <taxon>Panagrolaimidae</taxon>
        <taxon>Panagrolaimus</taxon>
    </lineage>
</organism>
<accession>A0AC35FS45</accession>
<name>A0AC35FS45_9BILA</name>
<proteinExistence type="predicted"/>
<sequence>MDAKPVLVFNFNKNELTLLVAATKPAEYKTIKHRKRVYFAIAFAWIFSIGLSLPLGTGFNTMTKYFVLNEHHCGIYSPIYMFCSSIFAFYLPCLIMSITYGYIFYALRKRLRTIQLQEMAGGQFLGFGADLGNITTSAIETVIGVAPRNRNMISWEKPLLRKIEETAAEHASSLNDSEREQLQTILECVQPSSSGSQELTTMDDDIERPPSVLLEAVTMKFSETASSSSILEVPRSMPSSSTNRRFSDALPTFQTKYRKKSVTISTTFQPLRRHSYQPQGSVIREHHKLKPQQQRRNMRRLSEMITEWERPSRSSLSHMYSFARRESVYIARKKLAGLKDWALDLLAKLKSKQGMAIRRETRATKLVATVMVVFLACWLPFFTLNMVKVYKLIFNTWPTELEGLFHWFTALGYLNSSINFFIYAAINQV</sequence>